<feature type="region of interest" description="Disordered" evidence="1">
    <location>
        <begin position="217"/>
        <end position="280"/>
    </location>
</feature>
<organism evidence="3 4">
    <name type="scientific">Drosophila lebanonensis</name>
    <name type="common">Fruit fly</name>
    <name type="synonym">Scaptodrosophila lebanonensis</name>
    <dbReference type="NCBI Taxonomy" id="7225"/>
    <lineage>
        <taxon>Eukaryota</taxon>
        <taxon>Metazoa</taxon>
        <taxon>Ecdysozoa</taxon>
        <taxon>Arthropoda</taxon>
        <taxon>Hexapoda</taxon>
        <taxon>Insecta</taxon>
        <taxon>Pterygota</taxon>
        <taxon>Neoptera</taxon>
        <taxon>Endopterygota</taxon>
        <taxon>Diptera</taxon>
        <taxon>Brachycera</taxon>
        <taxon>Muscomorpha</taxon>
        <taxon>Ephydroidea</taxon>
        <taxon>Drosophilidae</taxon>
        <taxon>Scaptodrosophila</taxon>
    </lineage>
</organism>
<accession>A0A6J2TXZ2</accession>
<dbReference type="PANTHER" id="PTHR12509">
    <property type="entry name" value="SPERMATOGENESIS-ASSOCIATED 4-RELATED"/>
    <property type="match status" value="1"/>
</dbReference>
<dbReference type="GO" id="GO:0008017">
    <property type="term" value="F:microtubule binding"/>
    <property type="evidence" value="ECO:0007669"/>
    <property type="project" value="TreeGrafter"/>
</dbReference>
<evidence type="ECO:0000259" key="2">
    <source>
        <dbReference type="PROSITE" id="PS50021"/>
    </source>
</evidence>
<dbReference type="SUPFAM" id="SSF47576">
    <property type="entry name" value="Calponin-homology domain, CH-domain"/>
    <property type="match status" value="1"/>
</dbReference>
<dbReference type="CDD" id="cd00014">
    <property type="entry name" value="CH_SF"/>
    <property type="match status" value="1"/>
</dbReference>
<dbReference type="PROSITE" id="PS50021">
    <property type="entry name" value="CH"/>
    <property type="match status" value="1"/>
</dbReference>
<feature type="compositionally biased region" description="Basic and acidic residues" evidence="1">
    <location>
        <begin position="139"/>
        <end position="154"/>
    </location>
</feature>
<feature type="compositionally biased region" description="Basic and acidic residues" evidence="1">
    <location>
        <begin position="118"/>
        <end position="131"/>
    </location>
</feature>
<keyword evidence="3" id="KW-1185">Reference proteome</keyword>
<evidence type="ECO:0000256" key="1">
    <source>
        <dbReference type="SAM" id="MobiDB-lite"/>
    </source>
</evidence>
<dbReference type="AlphaFoldDB" id="A0A6J2TXZ2"/>
<protein>
    <submittedName>
        <fullName evidence="4">Uncharacterized protein LOC115629168 isoform X2</fullName>
    </submittedName>
</protein>
<reference evidence="4" key="1">
    <citation type="submission" date="2025-08" db="UniProtKB">
        <authorList>
            <consortium name="RefSeq"/>
        </authorList>
    </citation>
    <scope>IDENTIFICATION</scope>
    <source>
        <strain evidence="4">11010-0011.00</strain>
        <tissue evidence="4">Whole body</tissue>
    </source>
</reference>
<dbReference type="InterPro" id="IPR010441">
    <property type="entry name" value="CH_2"/>
</dbReference>
<proteinExistence type="predicted"/>
<dbReference type="InterPro" id="IPR052111">
    <property type="entry name" value="Spermatogenesis_Ciliary_MAP"/>
</dbReference>
<gene>
    <name evidence="4" type="primary">LOC115629168</name>
</gene>
<dbReference type="InterPro" id="IPR036872">
    <property type="entry name" value="CH_dom_sf"/>
</dbReference>
<dbReference type="GeneID" id="115629168"/>
<dbReference type="RefSeq" id="XP_030381401.1">
    <property type="nucleotide sequence ID" value="XM_030525541.1"/>
</dbReference>
<dbReference type="Pfam" id="PF06294">
    <property type="entry name" value="CH_2"/>
    <property type="match status" value="1"/>
</dbReference>
<evidence type="ECO:0000313" key="3">
    <source>
        <dbReference type="Proteomes" id="UP000504634"/>
    </source>
</evidence>
<dbReference type="GO" id="GO:0051493">
    <property type="term" value="P:regulation of cytoskeleton organization"/>
    <property type="evidence" value="ECO:0007669"/>
    <property type="project" value="TreeGrafter"/>
</dbReference>
<name>A0A6J2TXZ2_DROLE</name>
<dbReference type="GO" id="GO:0005930">
    <property type="term" value="C:axoneme"/>
    <property type="evidence" value="ECO:0007669"/>
    <property type="project" value="TreeGrafter"/>
</dbReference>
<sequence>MPKQKKTALTSVEKYELDAWLQEHNINPNNLRRSFTDVLPLARLLSRLYPELVDVNHYPPRNSVQSKISNWTLFNKRVLERLGVRITREEMDRVARSVPGSIDLLLFSIMRAHMETVGKRKEQRQLRHEENTGDSAASDDDKTSQQDDIDKPEETMTTDDLNTSLAPVASGNEVVEARPQMLRSHIADTGLNSPERSLVSNAKKTFNSPAIFAIPAIQNKTEMTRGGSDSGVSAKQRSGTPQARRNPSKNEKNREAVMVNVRKQIGRRPAQTQKSQDSAM</sequence>
<dbReference type="Proteomes" id="UP000504634">
    <property type="component" value="Unplaced"/>
</dbReference>
<evidence type="ECO:0000313" key="4">
    <source>
        <dbReference type="RefSeq" id="XP_030381401.1"/>
    </source>
</evidence>
<feature type="compositionally biased region" description="Polar residues" evidence="1">
    <location>
        <begin position="270"/>
        <end position="280"/>
    </location>
</feature>
<dbReference type="Gene3D" id="1.10.418.10">
    <property type="entry name" value="Calponin-like domain"/>
    <property type="match status" value="1"/>
</dbReference>
<feature type="region of interest" description="Disordered" evidence="1">
    <location>
        <begin position="118"/>
        <end position="173"/>
    </location>
</feature>
<dbReference type="InterPro" id="IPR001715">
    <property type="entry name" value="CH_dom"/>
</dbReference>
<feature type="compositionally biased region" description="Polar residues" evidence="1">
    <location>
        <begin position="230"/>
        <end position="245"/>
    </location>
</feature>
<dbReference type="PANTHER" id="PTHR12509:SF9">
    <property type="entry name" value="SPERM FLAGELLAR PROTEIN 1 ISOFORM X1"/>
    <property type="match status" value="1"/>
</dbReference>
<feature type="domain" description="Calponin-homology (CH)" evidence="2">
    <location>
        <begin position="2"/>
        <end position="114"/>
    </location>
</feature>